<gene>
    <name evidence="2" type="ORF">EV190_11664</name>
</gene>
<dbReference type="OrthoDB" id="941586at2"/>
<name>A0A4R6UPW3_9ACTN</name>
<comment type="caution">
    <text evidence="2">The sequence shown here is derived from an EMBL/GenBank/DDBJ whole genome shotgun (WGS) entry which is preliminary data.</text>
</comment>
<sequence length="82" mass="8345">MTLAALLLHPTGLLLAFGPRTLLARLRTGDTAFRRPETTPFSPDWWGTVLFAAALLPGLAAPVAALAGLPPAPAASSPGSAD</sequence>
<reference evidence="2 3" key="1">
    <citation type="submission" date="2019-03" db="EMBL/GenBank/DDBJ databases">
        <title>Genomic Encyclopedia of Type Strains, Phase IV (KMG-IV): sequencing the most valuable type-strain genomes for metagenomic binning, comparative biology and taxonomic classification.</title>
        <authorList>
            <person name="Goeker M."/>
        </authorList>
    </citation>
    <scope>NUCLEOTIDE SEQUENCE [LARGE SCALE GENOMIC DNA]</scope>
    <source>
        <strain evidence="2 3">DSM 46770</strain>
    </source>
</reference>
<protein>
    <submittedName>
        <fullName evidence="2">Uncharacterized protein</fullName>
    </submittedName>
</protein>
<keyword evidence="3" id="KW-1185">Reference proteome</keyword>
<dbReference type="Proteomes" id="UP000295281">
    <property type="component" value="Unassembled WGS sequence"/>
</dbReference>
<organism evidence="2 3">
    <name type="scientific">Actinorugispora endophytica</name>
    <dbReference type="NCBI Taxonomy" id="1605990"/>
    <lineage>
        <taxon>Bacteria</taxon>
        <taxon>Bacillati</taxon>
        <taxon>Actinomycetota</taxon>
        <taxon>Actinomycetes</taxon>
        <taxon>Streptosporangiales</taxon>
        <taxon>Nocardiopsidaceae</taxon>
        <taxon>Actinorugispora</taxon>
    </lineage>
</organism>
<evidence type="ECO:0000313" key="2">
    <source>
        <dbReference type="EMBL" id="TDQ49268.1"/>
    </source>
</evidence>
<evidence type="ECO:0000256" key="1">
    <source>
        <dbReference type="SAM" id="Phobius"/>
    </source>
</evidence>
<evidence type="ECO:0000313" key="3">
    <source>
        <dbReference type="Proteomes" id="UP000295281"/>
    </source>
</evidence>
<proteinExistence type="predicted"/>
<dbReference type="EMBL" id="SNYN01000016">
    <property type="protein sequence ID" value="TDQ49268.1"/>
    <property type="molecule type" value="Genomic_DNA"/>
</dbReference>
<keyword evidence="1" id="KW-0472">Membrane</keyword>
<keyword evidence="1" id="KW-0812">Transmembrane</keyword>
<keyword evidence="1" id="KW-1133">Transmembrane helix</keyword>
<dbReference type="RefSeq" id="WP_133742536.1">
    <property type="nucleotide sequence ID" value="NZ_SNYN01000016.1"/>
</dbReference>
<feature type="transmembrane region" description="Helical" evidence="1">
    <location>
        <begin position="48"/>
        <end position="69"/>
    </location>
</feature>
<dbReference type="AlphaFoldDB" id="A0A4R6UPW3"/>
<accession>A0A4R6UPW3</accession>